<evidence type="ECO:0000259" key="4">
    <source>
        <dbReference type="PROSITE" id="PS01124"/>
    </source>
</evidence>
<feature type="domain" description="HTH araC/xylS-type" evidence="4">
    <location>
        <begin position="82"/>
        <end position="188"/>
    </location>
</feature>
<evidence type="ECO:0000256" key="2">
    <source>
        <dbReference type="ARBA" id="ARBA00023125"/>
    </source>
</evidence>
<dbReference type="GO" id="GO:0043565">
    <property type="term" value="F:sequence-specific DNA binding"/>
    <property type="evidence" value="ECO:0007669"/>
    <property type="project" value="InterPro"/>
</dbReference>
<keyword evidence="1" id="KW-0805">Transcription regulation</keyword>
<sequence>MQAVVCLLVVVVLLLLLGIGYALVRIRHLHRVLHGLVQDSVPPSEYGQIVEAAEETPPGIQRNESVEVGLESESVLGNSLNKELFDRIHQTIVEEKLFLNPDFSREHVIRLGLINKNKVALLFREYAHTNFSGYVNKLRLEYALHLLQEHPDTPVKAVAYDAGFNSVRTFYRIFEQVYGKTPLEYKVEISGKGMASKEQREPNHVQS</sequence>
<dbReference type="PANTHER" id="PTHR43280:SF34">
    <property type="entry name" value="ARAC-FAMILY TRANSCRIPTIONAL REGULATOR"/>
    <property type="match status" value="1"/>
</dbReference>
<accession>A0A9D2HYN4</accession>
<proteinExistence type="predicted"/>
<dbReference type="PANTHER" id="PTHR43280">
    <property type="entry name" value="ARAC-FAMILY TRANSCRIPTIONAL REGULATOR"/>
    <property type="match status" value="1"/>
</dbReference>
<comment type="caution">
    <text evidence="5">The sequence shown here is derived from an EMBL/GenBank/DDBJ whole genome shotgun (WGS) entry which is preliminary data.</text>
</comment>
<evidence type="ECO:0000313" key="5">
    <source>
        <dbReference type="EMBL" id="HJA86518.1"/>
    </source>
</evidence>
<dbReference type="InterPro" id="IPR018060">
    <property type="entry name" value="HTH_AraC"/>
</dbReference>
<organism evidence="5 6">
    <name type="scientific">Candidatus Bacteroides avicola</name>
    <dbReference type="NCBI Taxonomy" id="2838468"/>
    <lineage>
        <taxon>Bacteria</taxon>
        <taxon>Pseudomonadati</taxon>
        <taxon>Bacteroidota</taxon>
        <taxon>Bacteroidia</taxon>
        <taxon>Bacteroidales</taxon>
        <taxon>Bacteroidaceae</taxon>
        <taxon>Bacteroides</taxon>
    </lineage>
</organism>
<evidence type="ECO:0000313" key="6">
    <source>
        <dbReference type="Proteomes" id="UP000823862"/>
    </source>
</evidence>
<name>A0A9D2HYN4_9BACE</name>
<dbReference type="Gene3D" id="1.10.10.60">
    <property type="entry name" value="Homeodomain-like"/>
    <property type="match status" value="1"/>
</dbReference>
<keyword evidence="2" id="KW-0238">DNA-binding</keyword>
<dbReference type="PROSITE" id="PS00041">
    <property type="entry name" value="HTH_ARAC_FAMILY_1"/>
    <property type="match status" value="1"/>
</dbReference>
<gene>
    <name evidence="5" type="ORF">H9950_10095</name>
</gene>
<dbReference type="InterPro" id="IPR018062">
    <property type="entry name" value="HTH_AraC-typ_CS"/>
</dbReference>
<dbReference type="PROSITE" id="PS01124">
    <property type="entry name" value="HTH_ARAC_FAMILY_2"/>
    <property type="match status" value="1"/>
</dbReference>
<dbReference type="SUPFAM" id="SSF46689">
    <property type="entry name" value="Homeodomain-like"/>
    <property type="match status" value="1"/>
</dbReference>
<protein>
    <submittedName>
        <fullName evidence="5">Helix-turn-helix domain-containing protein</fullName>
    </submittedName>
</protein>
<evidence type="ECO:0000256" key="1">
    <source>
        <dbReference type="ARBA" id="ARBA00023015"/>
    </source>
</evidence>
<dbReference type="InterPro" id="IPR009057">
    <property type="entry name" value="Homeodomain-like_sf"/>
</dbReference>
<dbReference type="AlphaFoldDB" id="A0A9D2HYN4"/>
<reference evidence="5" key="1">
    <citation type="journal article" date="2021" name="PeerJ">
        <title>Extensive microbial diversity within the chicken gut microbiome revealed by metagenomics and culture.</title>
        <authorList>
            <person name="Gilroy R."/>
            <person name="Ravi A."/>
            <person name="Getino M."/>
            <person name="Pursley I."/>
            <person name="Horton D.L."/>
            <person name="Alikhan N.F."/>
            <person name="Baker D."/>
            <person name="Gharbi K."/>
            <person name="Hall N."/>
            <person name="Watson M."/>
            <person name="Adriaenssens E.M."/>
            <person name="Foster-Nyarko E."/>
            <person name="Jarju S."/>
            <person name="Secka A."/>
            <person name="Antonio M."/>
            <person name="Oren A."/>
            <person name="Chaudhuri R.R."/>
            <person name="La Ragione R."/>
            <person name="Hildebrand F."/>
            <person name="Pallen M.J."/>
        </authorList>
    </citation>
    <scope>NUCLEOTIDE SEQUENCE</scope>
    <source>
        <strain evidence="5">ChiHjej12B11-9795</strain>
    </source>
</reference>
<reference evidence="5" key="2">
    <citation type="submission" date="2021-04" db="EMBL/GenBank/DDBJ databases">
        <authorList>
            <person name="Gilroy R."/>
        </authorList>
    </citation>
    <scope>NUCLEOTIDE SEQUENCE</scope>
    <source>
        <strain evidence="5">ChiHjej12B11-9795</strain>
    </source>
</reference>
<dbReference type="SMART" id="SM00342">
    <property type="entry name" value="HTH_ARAC"/>
    <property type="match status" value="1"/>
</dbReference>
<keyword evidence="3" id="KW-0804">Transcription</keyword>
<dbReference type="Pfam" id="PF12833">
    <property type="entry name" value="HTH_18"/>
    <property type="match status" value="1"/>
</dbReference>
<evidence type="ECO:0000256" key="3">
    <source>
        <dbReference type="ARBA" id="ARBA00023163"/>
    </source>
</evidence>
<dbReference type="Proteomes" id="UP000823862">
    <property type="component" value="Unassembled WGS sequence"/>
</dbReference>
<dbReference type="GO" id="GO:0003700">
    <property type="term" value="F:DNA-binding transcription factor activity"/>
    <property type="evidence" value="ECO:0007669"/>
    <property type="project" value="InterPro"/>
</dbReference>
<dbReference type="EMBL" id="DWZI01000050">
    <property type="protein sequence ID" value="HJA86518.1"/>
    <property type="molecule type" value="Genomic_DNA"/>
</dbReference>